<keyword evidence="1" id="KW-0175">Coiled coil</keyword>
<dbReference type="RefSeq" id="WP_148783511.1">
    <property type="nucleotide sequence ID" value="NZ_VNHU01000010.1"/>
</dbReference>
<reference evidence="2 3" key="1">
    <citation type="submission" date="2019-07" db="EMBL/GenBank/DDBJ databases">
        <title>Genomic Encyclopedia of Archaeal and Bacterial Type Strains, Phase II (KMG-II): from individual species to whole genera.</title>
        <authorList>
            <person name="Goeker M."/>
        </authorList>
    </citation>
    <scope>NUCLEOTIDE SEQUENCE [LARGE SCALE GENOMIC DNA]</scope>
    <source>
        <strain evidence="2 3">DSM 17527</strain>
    </source>
</reference>
<evidence type="ECO:0000313" key="2">
    <source>
        <dbReference type="EMBL" id="TYP71002.1"/>
    </source>
</evidence>
<accession>A0A5S5BXU4</accession>
<feature type="coiled-coil region" evidence="1">
    <location>
        <begin position="18"/>
        <end position="45"/>
    </location>
</feature>
<gene>
    <name evidence="2" type="ORF">BD809_11061</name>
</gene>
<evidence type="ECO:0000313" key="3">
    <source>
        <dbReference type="Proteomes" id="UP000324376"/>
    </source>
</evidence>
<keyword evidence="3" id="KW-1185">Reference proteome</keyword>
<organism evidence="2 3">
    <name type="scientific">Aquimarina intermedia</name>
    <dbReference type="NCBI Taxonomy" id="350814"/>
    <lineage>
        <taxon>Bacteria</taxon>
        <taxon>Pseudomonadati</taxon>
        <taxon>Bacteroidota</taxon>
        <taxon>Flavobacteriia</taxon>
        <taxon>Flavobacteriales</taxon>
        <taxon>Flavobacteriaceae</taxon>
        <taxon>Aquimarina</taxon>
    </lineage>
</organism>
<evidence type="ECO:0000256" key="1">
    <source>
        <dbReference type="SAM" id="Coils"/>
    </source>
</evidence>
<comment type="caution">
    <text evidence="2">The sequence shown here is derived from an EMBL/GenBank/DDBJ whole genome shotgun (WGS) entry which is preliminary data.</text>
</comment>
<dbReference type="AlphaFoldDB" id="A0A5S5BXU4"/>
<dbReference type="EMBL" id="VNHU01000010">
    <property type="protein sequence ID" value="TYP71002.1"/>
    <property type="molecule type" value="Genomic_DNA"/>
</dbReference>
<sequence length="273" mass="31534">MKREILLCIVISVCCFSCSDSQKENEALYQEIEALKSQLAECRLSPAELYMQANEYYDGQHLIESKTKLLTLLTKYPNANENTKARSLLKRVNKEITKQKGQFSQLTGERLAHTLEEMVKKHDILSATDWYYDKSFSLDKTENLLFAYVGQQKHAIPKLHYAINHYTKNDWLFIQNIIIDADGKIYNLDEQKLGTFETSELSGGMREWFDKRCSIKEIEMLQDIALSSKTKIRYIGKRRMDERVISSSEKKSLQRILGLYESLGGTLEAHGVP</sequence>
<proteinExistence type="predicted"/>
<dbReference type="OrthoDB" id="795031at2"/>
<protein>
    <submittedName>
        <fullName evidence="2">Uncharacterized protein</fullName>
    </submittedName>
</protein>
<name>A0A5S5BXU4_9FLAO</name>
<dbReference type="Proteomes" id="UP000324376">
    <property type="component" value="Unassembled WGS sequence"/>
</dbReference>